<dbReference type="AlphaFoldDB" id="A0A2A6C469"/>
<accession>A0A8R1U894</accession>
<dbReference type="EnsemblMetazoa" id="PPA05994.1">
    <property type="protein sequence ID" value="PPA05994.1"/>
    <property type="gene ID" value="WBGene00095548"/>
</dbReference>
<dbReference type="Proteomes" id="UP000005239">
    <property type="component" value="Unassembled WGS sequence"/>
</dbReference>
<proteinExistence type="predicted"/>
<reference evidence="1" key="2">
    <citation type="submission" date="2022-06" db="UniProtKB">
        <authorList>
            <consortium name="EnsemblMetazoa"/>
        </authorList>
    </citation>
    <scope>IDENTIFICATION</scope>
    <source>
        <strain evidence="1">PS312</strain>
    </source>
</reference>
<keyword evidence="2" id="KW-1185">Reference proteome</keyword>
<evidence type="ECO:0000313" key="2">
    <source>
        <dbReference type="Proteomes" id="UP000005239"/>
    </source>
</evidence>
<accession>A0A2A6C469</accession>
<evidence type="ECO:0000313" key="1">
    <source>
        <dbReference type="EnsemblMetazoa" id="PPA05994.1"/>
    </source>
</evidence>
<name>A0A2A6C469_PRIPA</name>
<sequence>MKTNQSTRPSPLSFSTRVLVSGGSLCVSHTSSNSQKPSFSASQSSISLVRPFIDVSTWTTLLMTFTSLKAESDIHLRVERNNRSHSLKVMANKGKVCKPVDIPLLTTDFGRMRHVSYSIHALYLSIILLSFYCLFSLLQMCWFPMWSLRGSIYYGMAFHFFVLSLYFLAHYALNEESRVWAIQENIGVEFPSHWNYAKITTLALALIRLLQALCDKFLNNTHVGVSPNVTLFDFSRNINYTNCPAPESARNTGTMKRIDHMMNEECRMLTSLILLVVASSLPGIHCFTTPVERMIFFDNLLAKTTHNGTVVHRSMIFEGETYYWEDKSNRTESHKFCGHSLNDHRFNEIHLDEHKVSAIFIQCEITLDCCDLKCCAKASLATILVRWTLLAISFVAIFVSCFECLRFSTVRILSKIRRDDECHLMISTVDGGYLNPQLDSNGMPEKSSESAAEKRRLLQLRKYESMQEAVEKRNILTEASVPLCSPIEEETLPPLPSPNWNLRQMTRV</sequence>
<reference evidence="2" key="1">
    <citation type="journal article" date="2008" name="Nat. Genet.">
        <title>The Pristionchus pacificus genome provides a unique perspective on nematode lifestyle and parasitism.</title>
        <authorList>
            <person name="Dieterich C."/>
            <person name="Clifton S.W."/>
            <person name="Schuster L.N."/>
            <person name="Chinwalla A."/>
            <person name="Delehaunty K."/>
            <person name="Dinkelacker I."/>
            <person name="Fulton L."/>
            <person name="Fulton R."/>
            <person name="Godfrey J."/>
            <person name="Minx P."/>
            <person name="Mitreva M."/>
            <person name="Roeseler W."/>
            <person name="Tian H."/>
            <person name="Witte H."/>
            <person name="Yang S.P."/>
            <person name="Wilson R.K."/>
            <person name="Sommer R.J."/>
        </authorList>
    </citation>
    <scope>NUCLEOTIDE SEQUENCE [LARGE SCALE GENOMIC DNA]</scope>
    <source>
        <strain evidence="2">PS312</strain>
    </source>
</reference>
<gene>
    <name evidence="1" type="primary">WBGene00095548</name>
</gene>
<protein>
    <submittedName>
        <fullName evidence="1">Uncharacterized protein</fullName>
    </submittedName>
</protein>
<organism evidence="1 2">
    <name type="scientific">Pristionchus pacificus</name>
    <name type="common">Parasitic nematode worm</name>
    <dbReference type="NCBI Taxonomy" id="54126"/>
    <lineage>
        <taxon>Eukaryota</taxon>
        <taxon>Metazoa</taxon>
        <taxon>Ecdysozoa</taxon>
        <taxon>Nematoda</taxon>
        <taxon>Chromadorea</taxon>
        <taxon>Rhabditida</taxon>
        <taxon>Rhabditina</taxon>
        <taxon>Diplogasteromorpha</taxon>
        <taxon>Diplogasteroidea</taxon>
        <taxon>Neodiplogasteridae</taxon>
        <taxon>Pristionchus</taxon>
    </lineage>
</organism>